<dbReference type="AlphaFoldDB" id="A0A5M4FBK7"/>
<dbReference type="EMBL" id="SDPQ02000003">
    <property type="protein sequence ID" value="KAA1395272.1"/>
    <property type="molecule type" value="Genomic_DNA"/>
</dbReference>
<dbReference type="GO" id="GO:0032259">
    <property type="term" value="P:methylation"/>
    <property type="evidence" value="ECO:0007669"/>
    <property type="project" value="UniProtKB-KW"/>
</dbReference>
<keyword evidence="2" id="KW-0812">Transmembrane</keyword>
<evidence type="ECO:0000256" key="1">
    <source>
        <dbReference type="SAM" id="MobiDB-lite"/>
    </source>
</evidence>
<gene>
    <name evidence="3" type="ORF">ESP70_013975</name>
</gene>
<protein>
    <submittedName>
        <fullName evidence="3">Class I SAM-dependent methyltransferase</fullName>
    </submittedName>
</protein>
<dbReference type="GO" id="GO:0008168">
    <property type="term" value="F:methyltransferase activity"/>
    <property type="evidence" value="ECO:0007669"/>
    <property type="project" value="UniProtKB-KW"/>
</dbReference>
<dbReference type="Pfam" id="PF13578">
    <property type="entry name" value="Methyltransf_24"/>
    <property type="match status" value="1"/>
</dbReference>
<feature type="region of interest" description="Disordered" evidence="1">
    <location>
        <begin position="1"/>
        <end position="59"/>
    </location>
</feature>
<dbReference type="OrthoDB" id="823440at2"/>
<dbReference type="InterPro" id="IPR029063">
    <property type="entry name" value="SAM-dependent_MTases_sf"/>
</dbReference>
<feature type="transmembrane region" description="Helical" evidence="2">
    <location>
        <begin position="101"/>
        <end position="120"/>
    </location>
</feature>
<evidence type="ECO:0000256" key="2">
    <source>
        <dbReference type="SAM" id="Phobius"/>
    </source>
</evidence>
<evidence type="ECO:0000313" key="3">
    <source>
        <dbReference type="EMBL" id="KAA1395272.1"/>
    </source>
</evidence>
<proteinExistence type="predicted"/>
<keyword evidence="4" id="KW-1185">Reference proteome</keyword>
<keyword evidence="3" id="KW-0489">Methyltransferase</keyword>
<name>A0A5M4FBK7_9ACTN</name>
<keyword evidence="2" id="KW-0472">Membrane</keyword>
<comment type="caution">
    <text evidence="3">The sequence shown here is derived from an EMBL/GenBank/DDBJ whole genome shotgun (WGS) entry which is preliminary data.</text>
</comment>
<sequence>MGTGADVRGTDGHVTGLRRGARPGIRAAVRRGRPLLGRGADGRDDQGAAQGSAGLQGPAGARLRVRGHGAVARDLHHQDRRVGRRPQRGERGVMRLPSHKLLLAAGVVGVVLAVGLVAAIADNTGLALVCVLLIQSAALLAVVDTRRRQGGLADKVTNHAAALKRVDRTIANVSQRVVTEARASEKALRTEFAGNRADLRDRLGRTRKGIERTLDLRVQDIEAMIQLSDRFELRAAMPPSGRWALNAGGLLKLVDLVERHPIRTIVELGSGTSTLWLSYALERRGTGGRIISLDHDQHFAGITRAELVAHGFAEGPAEVRDAPLVEGVIDGHDTPWYDPASFQDVEGIDLLIVDGPPMASGGLARYPALPMLLSRLAPGAIVVVDDAPRPDEQEMMRRWLADVPGLGRVDQTERQVFLALGE</sequence>
<evidence type="ECO:0000313" key="4">
    <source>
        <dbReference type="Proteomes" id="UP000380867"/>
    </source>
</evidence>
<keyword evidence="3" id="KW-0808">Transferase</keyword>
<organism evidence="3 4">
    <name type="scientific">Aeromicrobium ginsengisoli</name>
    <dbReference type="NCBI Taxonomy" id="363867"/>
    <lineage>
        <taxon>Bacteria</taxon>
        <taxon>Bacillati</taxon>
        <taxon>Actinomycetota</taxon>
        <taxon>Actinomycetes</taxon>
        <taxon>Propionibacteriales</taxon>
        <taxon>Nocardioidaceae</taxon>
        <taxon>Aeromicrobium</taxon>
    </lineage>
</organism>
<dbReference type="Proteomes" id="UP000380867">
    <property type="component" value="Unassembled WGS sequence"/>
</dbReference>
<dbReference type="Gene3D" id="3.40.50.150">
    <property type="entry name" value="Vaccinia Virus protein VP39"/>
    <property type="match status" value="1"/>
</dbReference>
<accession>A0A5M4FBK7</accession>
<keyword evidence="2" id="KW-1133">Transmembrane helix</keyword>
<reference evidence="3" key="1">
    <citation type="submission" date="2019-09" db="EMBL/GenBank/DDBJ databases">
        <authorList>
            <person name="Li J."/>
        </authorList>
    </citation>
    <scope>NUCLEOTIDE SEQUENCE [LARGE SCALE GENOMIC DNA]</scope>
    <source>
        <strain evidence="3">JCM 14732</strain>
    </source>
</reference>
<feature type="compositionally biased region" description="Low complexity" evidence="1">
    <location>
        <begin position="47"/>
        <end position="59"/>
    </location>
</feature>
<dbReference type="SUPFAM" id="SSF53335">
    <property type="entry name" value="S-adenosyl-L-methionine-dependent methyltransferases"/>
    <property type="match status" value="1"/>
</dbReference>
<feature type="transmembrane region" description="Helical" evidence="2">
    <location>
        <begin position="126"/>
        <end position="143"/>
    </location>
</feature>